<evidence type="ECO:0000313" key="2">
    <source>
        <dbReference type="EMBL" id="MBO0360645.1"/>
    </source>
</evidence>
<keyword evidence="3" id="KW-1185">Reference proteome</keyword>
<evidence type="ECO:0000256" key="1">
    <source>
        <dbReference type="SAM" id="SignalP"/>
    </source>
</evidence>
<feature type="chain" id="PRO_5037073874" evidence="1">
    <location>
        <begin position="24"/>
        <end position="110"/>
    </location>
</feature>
<dbReference type="Proteomes" id="UP000664144">
    <property type="component" value="Unassembled WGS sequence"/>
</dbReference>
<name>A0A939F017_9BACT</name>
<gene>
    <name evidence="2" type="ORF">J0X19_21980</name>
</gene>
<reference evidence="2" key="1">
    <citation type="submission" date="2021-03" db="EMBL/GenBank/DDBJ databases">
        <authorList>
            <person name="Kim M.K."/>
        </authorList>
    </citation>
    <scope>NUCLEOTIDE SEQUENCE</scope>
    <source>
        <strain evidence="2">BT186</strain>
    </source>
</reference>
<protein>
    <submittedName>
        <fullName evidence="2">Uncharacterized protein</fullName>
    </submittedName>
</protein>
<dbReference type="AlphaFoldDB" id="A0A939F017"/>
<proteinExistence type="predicted"/>
<evidence type="ECO:0000313" key="3">
    <source>
        <dbReference type="Proteomes" id="UP000664144"/>
    </source>
</evidence>
<keyword evidence="1" id="KW-0732">Signal</keyword>
<accession>A0A939F017</accession>
<dbReference type="RefSeq" id="WP_206986560.1">
    <property type="nucleotide sequence ID" value="NZ_JAFLQZ010000021.1"/>
</dbReference>
<dbReference type="EMBL" id="JAFLQZ010000021">
    <property type="protein sequence ID" value="MBO0360645.1"/>
    <property type="molecule type" value="Genomic_DNA"/>
</dbReference>
<feature type="signal peptide" evidence="1">
    <location>
        <begin position="1"/>
        <end position="23"/>
    </location>
</feature>
<sequence>MRPAYLLLPLALYFGAALPAAQAQQSPAAAPAKPMYGSARIWVLLSYCQLSLSDGVNPAGPFDYVRENGKPRRFADQAAALNYLYALGWDVQPQGFEESRFYYLLKRRTP</sequence>
<comment type="caution">
    <text evidence="2">The sequence shown here is derived from an EMBL/GenBank/DDBJ whole genome shotgun (WGS) entry which is preliminary data.</text>
</comment>
<organism evidence="2 3">
    <name type="scientific">Hymenobacter telluris</name>
    <dbReference type="NCBI Taxonomy" id="2816474"/>
    <lineage>
        <taxon>Bacteria</taxon>
        <taxon>Pseudomonadati</taxon>
        <taxon>Bacteroidota</taxon>
        <taxon>Cytophagia</taxon>
        <taxon>Cytophagales</taxon>
        <taxon>Hymenobacteraceae</taxon>
        <taxon>Hymenobacter</taxon>
    </lineage>
</organism>